<feature type="binding site" evidence="8">
    <location>
        <begin position="150"/>
        <end position="151"/>
    </location>
    <ligand>
        <name>S-adenosyl-L-methionine</name>
        <dbReference type="ChEBI" id="CHEBI:59789"/>
    </ligand>
</feature>
<dbReference type="KEGG" id="aten:116291463"/>
<keyword evidence="4 7" id="KW-0489">Methyltransferase</keyword>
<evidence type="ECO:0000256" key="2">
    <source>
        <dbReference type="ARBA" id="ARBA00003455"/>
    </source>
</evidence>
<dbReference type="Pfam" id="PF04072">
    <property type="entry name" value="LCM"/>
    <property type="match status" value="1"/>
</dbReference>
<accession>A0A6P8HPD4</accession>
<dbReference type="PIRSF" id="PIRSF016305">
    <property type="entry name" value="LCM_mtfrase"/>
    <property type="match status" value="1"/>
</dbReference>
<evidence type="ECO:0000313" key="9">
    <source>
        <dbReference type="Proteomes" id="UP000515163"/>
    </source>
</evidence>
<evidence type="ECO:0000256" key="6">
    <source>
        <dbReference type="ARBA" id="ARBA00022691"/>
    </source>
</evidence>
<dbReference type="InterPro" id="IPR016651">
    <property type="entry name" value="LCMT1"/>
</dbReference>
<gene>
    <name evidence="10" type="primary">LOC116291463</name>
</gene>
<dbReference type="GO" id="GO:0009966">
    <property type="term" value="P:regulation of signal transduction"/>
    <property type="evidence" value="ECO:0007669"/>
    <property type="project" value="UniProtKB-ARBA"/>
</dbReference>
<evidence type="ECO:0000256" key="3">
    <source>
        <dbReference type="ARBA" id="ARBA00010703"/>
    </source>
</evidence>
<dbReference type="OrthoDB" id="203237at2759"/>
<evidence type="ECO:0000256" key="7">
    <source>
        <dbReference type="PIRNR" id="PIRNR016305"/>
    </source>
</evidence>
<dbReference type="Gene3D" id="3.40.50.150">
    <property type="entry name" value="Vaccinia Virus protein VP39"/>
    <property type="match status" value="1"/>
</dbReference>
<dbReference type="EC" id="2.1.1.233" evidence="7"/>
<dbReference type="RefSeq" id="XP_031554492.1">
    <property type="nucleotide sequence ID" value="XM_031698632.1"/>
</dbReference>
<protein>
    <recommendedName>
        <fullName evidence="7">Leucine carboxyl methyltransferase 1</fullName>
        <ecNumber evidence="7">2.1.1.233</ecNumber>
    </recommendedName>
</protein>
<dbReference type="SUPFAM" id="SSF53335">
    <property type="entry name" value="S-adenosyl-L-methionine-dependent methyltransferases"/>
    <property type="match status" value="1"/>
</dbReference>
<dbReference type="InterPro" id="IPR007213">
    <property type="entry name" value="Ppm1/Ppm2/Tcmp"/>
</dbReference>
<organism evidence="9 10">
    <name type="scientific">Actinia tenebrosa</name>
    <name type="common">Australian red waratah sea anemone</name>
    <dbReference type="NCBI Taxonomy" id="6105"/>
    <lineage>
        <taxon>Eukaryota</taxon>
        <taxon>Metazoa</taxon>
        <taxon>Cnidaria</taxon>
        <taxon>Anthozoa</taxon>
        <taxon>Hexacorallia</taxon>
        <taxon>Actiniaria</taxon>
        <taxon>Actiniidae</taxon>
        <taxon>Actinia</taxon>
    </lineage>
</organism>
<name>A0A6P8HPD4_ACTTE</name>
<keyword evidence="9" id="KW-1185">Reference proteome</keyword>
<comment type="catalytic activity">
    <reaction evidence="1 7">
        <text>[phosphatase 2A protein]-C-terminal L-leucine + S-adenosyl-L-methionine = [phosphatase 2A protein]-C-terminal L-leucine methyl ester + S-adenosyl-L-homocysteine</text>
        <dbReference type="Rhea" id="RHEA:48544"/>
        <dbReference type="Rhea" id="RHEA-COMP:12134"/>
        <dbReference type="Rhea" id="RHEA-COMP:12135"/>
        <dbReference type="ChEBI" id="CHEBI:57856"/>
        <dbReference type="ChEBI" id="CHEBI:59789"/>
        <dbReference type="ChEBI" id="CHEBI:90516"/>
        <dbReference type="ChEBI" id="CHEBI:90517"/>
        <dbReference type="EC" id="2.1.1.233"/>
    </reaction>
</comment>
<dbReference type="PANTHER" id="PTHR13600">
    <property type="entry name" value="LEUCINE CARBOXYL METHYLTRANSFERASE"/>
    <property type="match status" value="1"/>
</dbReference>
<dbReference type="InterPro" id="IPR029063">
    <property type="entry name" value="SAM-dependent_MTases_sf"/>
</dbReference>
<dbReference type="GO" id="GO:0018423">
    <property type="term" value="F:protein C-terminal leucine carboxyl O-methyltransferase activity"/>
    <property type="evidence" value="ECO:0007669"/>
    <property type="project" value="UniProtKB-EC"/>
</dbReference>
<dbReference type="GeneID" id="116291463"/>
<evidence type="ECO:0000256" key="1">
    <source>
        <dbReference type="ARBA" id="ARBA00000724"/>
    </source>
</evidence>
<dbReference type="FunFam" id="3.40.50.150:FF:000092">
    <property type="entry name" value="Leucine carboxyl methyltransferase 1"/>
    <property type="match status" value="1"/>
</dbReference>
<dbReference type="AlphaFoldDB" id="A0A6P8HPD4"/>
<sequence length="313" mass="36243">MNQSQDDAVISTNDDATACKRFAVHMGYWEDKYIQYFAKVGDRKTPEINRGYYARIKGIFFLLDQFLTLTDSQCQVVSFGAGFDTLFWQLKDRGCAPKVFVEVDFGNVTERKCRCIRSRRQLQEVFKTEDNLKIEEKEIHSNCYHLLAADLRDVDVIESKITSIGLDRSLPTVFITECVLVYMEPNKSATLINWAGSHFKTALFLNYEQVNMQDRFGHVMIENLKCRNCTLLGALGCPDLQSQKQRFLSNHWQSSQAYSMDEVYRYLPSQELSRIEKLEFLDEVDLLDQLLSHYCISWAFNDDKQIGLSSIGF</sequence>
<dbReference type="Proteomes" id="UP000515163">
    <property type="component" value="Unplaced"/>
</dbReference>
<dbReference type="GO" id="GO:0005829">
    <property type="term" value="C:cytosol"/>
    <property type="evidence" value="ECO:0007669"/>
    <property type="project" value="TreeGrafter"/>
</dbReference>
<feature type="binding site" evidence="8">
    <location>
        <position position="177"/>
    </location>
    <ligand>
        <name>S-adenosyl-L-methionine</name>
        <dbReference type="ChEBI" id="CHEBI:59789"/>
    </ligand>
</feature>
<evidence type="ECO:0000256" key="4">
    <source>
        <dbReference type="ARBA" id="ARBA00022603"/>
    </source>
</evidence>
<keyword evidence="6 7" id="KW-0949">S-adenosyl-L-methionine</keyword>
<comment type="similarity">
    <text evidence="3 7">Belongs to the methyltransferase superfamily. LCMT family.</text>
</comment>
<dbReference type="InParanoid" id="A0A6P8HPD4"/>
<dbReference type="PANTHER" id="PTHR13600:SF33">
    <property type="entry name" value="LEUCINE CARBOXYL METHYLTRANSFERASE 1"/>
    <property type="match status" value="1"/>
</dbReference>
<comment type="function">
    <text evidence="2 7">Methylates the carboxyl group of the C-terminal leucine residue of protein phosphatase 2A catalytic subunits to form alpha-leucine ester residues.</text>
</comment>
<dbReference type="FunCoup" id="A0A6P8HPD4">
    <property type="interactions" value="2320"/>
</dbReference>
<feature type="binding site" evidence="8">
    <location>
        <position position="80"/>
    </location>
    <ligand>
        <name>S-adenosyl-L-methionine</name>
        <dbReference type="ChEBI" id="CHEBI:59789"/>
    </ligand>
</feature>
<proteinExistence type="inferred from homology"/>
<evidence type="ECO:0000256" key="5">
    <source>
        <dbReference type="ARBA" id="ARBA00022679"/>
    </source>
</evidence>
<keyword evidence="5 7" id="KW-0808">Transferase</keyword>
<reference evidence="10" key="1">
    <citation type="submission" date="2025-08" db="UniProtKB">
        <authorList>
            <consortium name="RefSeq"/>
        </authorList>
    </citation>
    <scope>IDENTIFICATION</scope>
    <source>
        <tissue evidence="10">Tentacle</tissue>
    </source>
</reference>
<evidence type="ECO:0000313" key="10">
    <source>
        <dbReference type="RefSeq" id="XP_031554492.1"/>
    </source>
</evidence>
<evidence type="ECO:0000256" key="8">
    <source>
        <dbReference type="PIRSR" id="PIRSR016305-1"/>
    </source>
</evidence>
<dbReference type="GO" id="GO:0032259">
    <property type="term" value="P:methylation"/>
    <property type="evidence" value="ECO:0007669"/>
    <property type="project" value="UniProtKB-KW"/>
</dbReference>
<feature type="binding site" evidence="8">
    <location>
        <position position="55"/>
    </location>
    <ligand>
        <name>S-adenosyl-L-methionine</name>
        <dbReference type="ChEBI" id="CHEBI:59789"/>
    </ligand>
</feature>